<dbReference type="RefSeq" id="WP_394823996.1">
    <property type="nucleotide sequence ID" value="NZ_CP089984.1"/>
</dbReference>
<protein>
    <recommendedName>
        <fullName evidence="3">LamG domain-containing protein</fullName>
    </recommendedName>
</protein>
<evidence type="ECO:0000313" key="2">
    <source>
        <dbReference type="Proteomes" id="UP001370348"/>
    </source>
</evidence>
<evidence type="ECO:0000313" key="1">
    <source>
        <dbReference type="EMBL" id="WXB14376.1"/>
    </source>
</evidence>
<proteinExistence type="predicted"/>
<keyword evidence="2" id="KW-1185">Reference proteome</keyword>
<dbReference type="InterPro" id="IPR013320">
    <property type="entry name" value="ConA-like_dom_sf"/>
</dbReference>
<dbReference type="Gene3D" id="2.60.120.200">
    <property type="match status" value="1"/>
</dbReference>
<sequence>MTPPDARPPWTPAMLHPAFWLDGDNTVLSDGTVSEWTDTSGNKNHATQTTVALRPRVIAFSGGHQAIAFNGTTRLNVLDSASLRWNRDDFAVFAVLRYSGIVDPGNFAGTIYARVAAPEPSPGVHLLVTATPGSGFMVGTARNVRITSADAGYEGYKPHVVMFRRTGSRLDLRVDGVAAGSLSVAPDDVSARDENGFIGGSSGTAYINGDIASLLGIHATVTDAGASQIEAYMRTRYGF</sequence>
<dbReference type="EMBL" id="CP089984">
    <property type="protein sequence ID" value="WXB14376.1"/>
    <property type="molecule type" value="Genomic_DNA"/>
</dbReference>
<dbReference type="Proteomes" id="UP001370348">
    <property type="component" value="Chromosome"/>
</dbReference>
<name>A0ABZ2LTY9_9BACT</name>
<accession>A0ABZ2LTY9</accession>
<dbReference type="SUPFAM" id="SSF49899">
    <property type="entry name" value="Concanavalin A-like lectins/glucanases"/>
    <property type="match status" value="1"/>
</dbReference>
<organism evidence="1 2">
    <name type="scientific">Pendulispora albinea</name>
    <dbReference type="NCBI Taxonomy" id="2741071"/>
    <lineage>
        <taxon>Bacteria</taxon>
        <taxon>Pseudomonadati</taxon>
        <taxon>Myxococcota</taxon>
        <taxon>Myxococcia</taxon>
        <taxon>Myxococcales</taxon>
        <taxon>Sorangiineae</taxon>
        <taxon>Pendulisporaceae</taxon>
        <taxon>Pendulispora</taxon>
    </lineage>
</organism>
<gene>
    <name evidence="1" type="ORF">LZC94_41940</name>
</gene>
<reference evidence="1 2" key="1">
    <citation type="submission" date="2021-12" db="EMBL/GenBank/DDBJ databases">
        <title>Discovery of the Pendulisporaceae a myxobacterial family with distinct sporulation behavior and unique specialized metabolism.</title>
        <authorList>
            <person name="Garcia R."/>
            <person name="Popoff A."/>
            <person name="Bader C.D."/>
            <person name="Loehr J."/>
            <person name="Walesch S."/>
            <person name="Walt C."/>
            <person name="Boldt J."/>
            <person name="Bunk B."/>
            <person name="Haeckl F.J.F.P.J."/>
            <person name="Gunesch A.P."/>
            <person name="Birkelbach J."/>
            <person name="Nuebel U."/>
            <person name="Pietschmann T."/>
            <person name="Bach T."/>
            <person name="Mueller R."/>
        </authorList>
    </citation>
    <scope>NUCLEOTIDE SEQUENCE [LARGE SCALE GENOMIC DNA]</scope>
    <source>
        <strain evidence="1 2">MSr11954</strain>
    </source>
</reference>
<evidence type="ECO:0008006" key="3">
    <source>
        <dbReference type="Google" id="ProtNLM"/>
    </source>
</evidence>